<keyword evidence="9 10" id="KW-0472">Membrane</keyword>
<keyword evidence="4 10" id="KW-0288">FMN</keyword>
<dbReference type="GO" id="GO:0005886">
    <property type="term" value="C:plasma membrane"/>
    <property type="evidence" value="ECO:0007669"/>
    <property type="project" value="UniProtKB-SubCell"/>
</dbReference>
<feature type="transmembrane region" description="Helical" evidence="10">
    <location>
        <begin position="260"/>
        <end position="277"/>
    </location>
</feature>
<comment type="cofactor">
    <cofactor evidence="10">
        <name>FMN</name>
        <dbReference type="ChEBI" id="CHEBI:58210"/>
    </cofactor>
</comment>
<dbReference type="NCBIfam" id="TIGR01946">
    <property type="entry name" value="rnfD"/>
    <property type="match status" value="1"/>
</dbReference>
<keyword evidence="3 10" id="KW-0285">Flavoprotein</keyword>
<comment type="subunit">
    <text evidence="10">The complex is composed of six subunits: RnfA, RnfB, RnfC, RnfD, RnfE and RnfG.</text>
</comment>
<dbReference type="EMBL" id="RJUK01000001">
    <property type="protein sequence ID" value="ROQ19451.1"/>
    <property type="molecule type" value="Genomic_DNA"/>
</dbReference>
<feature type="transmembrane region" description="Helical" evidence="10">
    <location>
        <begin position="312"/>
        <end position="332"/>
    </location>
</feature>
<protein>
    <recommendedName>
        <fullName evidence="10">Ion-translocating oxidoreductase complex subunit D</fullName>
        <ecNumber evidence="10">7.-.-.-</ecNumber>
    </recommendedName>
    <alternativeName>
        <fullName evidence="10">Rnf electron transport complex subunit D</fullName>
    </alternativeName>
</protein>
<feature type="transmembrane region" description="Helical" evidence="10">
    <location>
        <begin position="201"/>
        <end position="224"/>
    </location>
</feature>
<evidence type="ECO:0000256" key="7">
    <source>
        <dbReference type="ARBA" id="ARBA00022982"/>
    </source>
</evidence>
<comment type="function">
    <text evidence="10">Part of a membrane-bound complex that couples electron transfer with translocation of ions across the membrane.</text>
</comment>
<feature type="modified residue" description="FMN phosphoryl threonine" evidence="10">
    <location>
        <position position="176"/>
    </location>
</feature>
<comment type="caution">
    <text evidence="11">The sequence shown here is derived from an EMBL/GenBank/DDBJ whole genome shotgun (WGS) entry which is preliminary data.</text>
</comment>
<keyword evidence="5 10" id="KW-0812">Transmembrane</keyword>
<evidence type="ECO:0000256" key="10">
    <source>
        <dbReference type="HAMAP-Rule" id="MF_00462"/>
    </source>
</evidence>
<dbReference type="AlphaFoldDB" id="A0A3N1NVH0"/>
<evidence type="ECO:0000256" key="2">
    <source>
        <dbReference type="ARBA" id="ARBA00022553"/>
    </source>
</evidence>
<keyword evidence="6 10" id="KW-1278">Translocase</keyword>
<accession>A0A3N1NVH0</accession>
<evidence type="ECO:0000313" key="12">
    <source>
        <dbReference type="Proteomes" id="UP000273643"/>
    </source>
</evidence>
<comment type="similarity">
    <text evidence="10">Belongs to the NqrB/RnfD family.</text>
</comment>
<dbReference type="PANTHER" id="PTHR30578">
    <property type="entry name" value="ELECTRON TRANSPORT COMPLEX PROTEIN RNFD"/>
    <property type="match status" value="1"/>
</dbReference>
<keyword evidence="10" id="KW-0997">Cell inner membrane</keyword>
<feature type="transmembrane region" description="Helical" evidence="10">
    <location>
        <begin position="69"/>
        <end position="87"/>
    </location>
</feature>
<keyword evidence="12" id="KW-1185">Reference proteome</keyword>
<organism evidence="11 12">
    <name type="scientific">Marinimicrobium koreense</name>
    <dbReference type="NCBI Taxonomy" id="306545"/>
    <lineage>
        <taxon>Bacteria</taxon>
        <taxon>Pseudomonadati</taxon>
        <taxon>Pseudomonadota</taxon>
        <taxon>Gammaproteobacteria</taxon>
        <taxon>Cellvibrionales</taxon>
        <taxon>Cellvibrionaceae</taxon>
        <taxon>Marinimicrobium</taxon>
    </lineage>
</organism>
<evidence type="ECO:0000256" key="1">
    <source>
        <dbReference type="ARBA" id="ARBA00022448"/>
    </source>
</evidence>
<name>A0A3N1NVH0_9GAMM</name>
<evidence type="ECO:0000256" key="4">
    <source>
        <dbReference type="ARBA" id="ARBA00022643"/>
    </source>
</evidence>
<evidence type="ECO:0000256" key="3">
    <source>
        <dbReference type="ARBA" id="ARBA00022630"/>
    </source>
</evidence>
<keyword evidence="10" id="KW-1003">Cell membrane</keyword>
<keyword evidence="1 10" id="KW-0813">Transport</keyword>
<comment type="subcellular location">
    <subcellularLocation>
        <location evidence="10">Cell inner membrane</location>
        <topology evidence="10">Multi-pass membrane protein</topology>
    </subcellularLocation>
</comment>
<dbReference type="InterPro" id="IPR011303">
    <property type="entry name" value="RnfD_bac"/>
</dbReference>
<reference evidence="11 12" key="1">
    <citation type="submission" date="2018-11" db="EMBL/GenBank/DDBJ databases">
        <title>Genomic Encyclopedia of Type Strains, Phase IV (KMG-IV): sequencing the most valuable type-strain genomes for metagenomic binning, comparative biology and taxonomic classification.</title>
        <authorList>
            <person name="Goeker M."/>
        </authorList>
    </citation>
    <scope>NUCLEOTIDE SEQUENCE [LARGE SCALE GENOMIC DNA]</scope>
    <source>
        <strain evidence="11 12">DSM 16974</strain>
    </source>
</reference>
<dbReference type="HAMAP" id="MF_00462">
    <property type="entry name" value="RsxD_RnfD"/>
    <property type="match status" value="1"/>
</dbReference>
<feature type="transmembrane region" description="Helical" evidence="10">
    <location>
        <begin position="289"/>
        <end position="306"/>
    </location>
</feature>
<keyword evidence="8 10" id="KW-1133">Transmembrane helix</keyword>
<dbReference type="Pfam" id="PF03116">
    <property type="entry name" value="NQR2_RnfD_RnfE"/>
    <property type="match status" value="1"/>
</dbReference>
<gene>
    <name evidence="10" type="primary">rnfD</name>
    <name evidence="11" type="ORF">EDC38_0033</name>
</gene>
<evidence type="ECO:0000256" key="9">
    <source>
        <dbReference type="ARBA" id="ARBA00023136"/>
    </source>
</evidence>
<dbReference type="GO" id="GO:0055085">
    <property type="term" value="P:transmembrane transport"/>
    <property type="evidence" value="ECO:0007669"/>
    <property type="project" value="InterPro"/>
</dbReference>
<feature type="transmembrane region" description="Helical" evidence="10">
    <location>
        <begin position="231"/>
        <end position="248"/>
    </location>
</feature>
<feature type="transmembrane region" description="Helical" evidence="10">
    <location>
        <begin position="21"/>
        <end position="39"/>
    </location>
</feature>
<keyword evidence="2 10" id="KW-0597">Phosphoprotein</keyword>
<dbReference type="EC" id="7.-.-.-" evidence="10"/>
<evidence type="ECO:0000313" key="11">
    <source>
        <dbReference type="EMBL" id="ROQ19451.1"/>
    </source>
</evidence>
<dbReference type="PANTHER" id="PTHR30578:SF0">
    <property type="entry name" value="ION-TRANSLOCATING OXIDOREDUCTASE COMPLEX SUBUNIT D"/>
    <property type="match status" value="1"/>
</dbReference>
<evidence type="ECO:0000256" key="6">
    <source>
        <dbReference type="ARBA" id="ARBA00022967"/>
    </source>
</evidence>
<dbReference type="InterPro" id="IPR004338">
    <property type="entry name" value="NqrB/RnfD"/>
</dbReference>
<dbReference type="RefSeq" id="WP_123636810.1">
    <property type="nucleotide sequence ID" value="NZ_RJUK01000001.1"/>
</dbReference>
<proteinExistence type="inferred from homology"/>
<evidence type="ECO:0000256" key="5">
    <source>
        <dbReference type="ARBA" id="ARBA00022692"/>
    </source>
</evidence>
<dbReference type="GO" id="GO:0022900">
    <property type="term" value="P:electron transport chain"/>
    <property type="evidence" value="ECO:0007669"/>
    <property type="project" value="UniProtKB-UniRule"/>
</dbReference>
<evidence type="ECO:0000256" key="8">
    <source>
        <dbReference type="ARBA" id="ARBA00022989"/>
    </source>
</evidence>
<keyword evidence="7 10" id="KW-0249">Electron transport</keyword>
<sequence>MLRVTSPHTHSTRSTGQLMRLVVFATLPGLVAMTLAFGWGSLFNVLLASASALAFEALVMKLRGRPVLFYLRDCSALVTGVLLGLALPPYCPWWLVVTGSGIAIILAKQLYGGMGYNPFNPAMVGYVVLLISFPVEMTQWAAPAATLAEGQSLMGLAEGFKQIVAGVPVDGYTAATPLDVMKQNSGQTMADLYASDPTLSAGWLAGAGWEWVNLGFLLGGAFLLYQRVFTWHAPVAMLVALTVMSVLFFDGSSASNGSPVFHLLSGATMFGAFFIVTDPVSSAVSVRGRLVYGALIGVLLYVMRAWSNYPDAVAFAVLLANFAAPFIDYYTLPRTYGHTKARRATEKEEH</sequence>
<dbReference type="NCBIfam" id="NF002011">
    <property type="entry name" value="PRK00816.1"/>
    <property type="match status" value="1"/>
</dbReference>
<dbReference type="OrthoDB" id="9776359at2"/>
<dbReference type="Proteomes" id="UP000273643">
    <property type="component" value="Unassembled WGS sequence"/>
</dbReference>